<proteinExistence type="predicted"/>
<evidence type="ECO:0000313" key="2">
    <source>
        <dbReference type="EMBL" id="SVD68723.1"/>
    </source>
</evidence>
<name>A0A382XCK8_9ZZZZ</name>
<feature type="non-terminal residue" evidence="2">
    <location>
        <position position="1"/>
    </location>
</feature>
<reference evidence="2" key="1">
    <citation type="submission" date="2018-05" db="EMBL/GenBank/DDBJ databases">
        <authorList>
            <person name="Lanie J.A."/>
            <person name="Ng W.-L."/>
            <person name="Kazmierczak K.M."/>
            <person name="Andrzejewski T.M."/>
            <person name="Davidsen T.M."/>
            <person name="Wayne K.J."/>
            <person name="Tettelin H."/>
            <person name="Glass J.I."/>
            <person name="Rusch D."/>
            <person name="Podicherti R."/>
            <person name="Tsui H.-C.T."/>
            <person name="Winkler M.E."/>
        </authorList>
    </citation>
    <scope>NUCLEOTIDE SEQUENCE</scope>
</reference>
<sequence length="100" mass="11041">VELQQVYPEFLILDAEILGISMDNISETSMLAETLGVTYKLLSDPDGKVVKEYGVYNLHGDEVAAPAVFVIGPDRGVKWRYVGRNIGDRASTDDIIARLK</sequence>
<dbReference type="EMBL" id="UINC01166651">
    <property type="protein sequence ID" value="SVD68723.1"/>
    <property type="molecule type" value="Genomic_DNA"/>
</dbReference>
<evidence type="ECO:0000259" key="1">
    <source>
        <dbReference type="Pfam" id="PF00578"/>
    </source>
</evidence>
<feature type="domain" description="Alkyl hydroperoxide reductase subunit C/ Thiol specific antioxidant" evidence="1">
    <location>
        <begin position="2"/>
        <end position="79"/>
    </location>
</feature>
<organism evidence="2">
    <name type="scientific">marine metagenome</name>
    <dbReference type="NCBI Taxonomy" id="408172"/>
    <lineage>
        <taxon>unclassified sequences</taxon>
        <taxon>metagenomes</taxon>
        <taxon>ecological metagenomes</taxon>
    </lineage>
</organism>
<dbReference type="InterPro" id="IPR000866">
    <property type="entry name" value="AhpC/TSA"/>
</dbReference>
<accession>A0A382XCK8</accession>
<dbReference type="Pfam" id="PF00578">
    <property type="entry name" value="AhpC-TSA"/>
    <property type="match status" value="1"/>
</dbReference>
<dbReference type="GO" id="GO:0016209">
    <property type="term" value="F:antioxidant activity"/>
    <property type="evidence" value="ECO:0007669"/>
    <property type="project" value="InterPro"/>
</dbReference>
<dbReference type="InterPro" id="IPR036249">
    <property type="entry name" value="Thioredoxin-like_sf"/>
</dbReference>
<protein>
    <recommendedName>
        <fullName evidence="1">Alkyl hydroperoxide reductase subunit C/ Thiol specific antioxidant domain-containing protein</fullName>
    </recommendedName>
</protein>
<gene>
    <name evidence="2" type="ORF">METZ01_LOCUS421577</name>
</gene>
<dbReference type="AlphaFoldDB" id="A0A382XCK8"/>
<dbReference type="SUPFAM" id="SSF52833">
    <property type="entry name" value="Thioredoxin-like"/>
    <property type="match status" value="1"/>
</dbReference>
<dbReference type="GO" id="GO:0016491">
    <property type="term" value="F:oxidoreductase activity"/>
    <property type="evidence" value="ECO:0007669"/>
    <property type="project" value="InterPro"/>
</dbReference>
<dbReference type="Gene3D" id="3.40.30.10">
    <property type="entry name" value="Glutaredoxin"/>
    <property type="match status" value="1"/>
</dbReference>